<protein>
    <submittedName>
        <fullName evidence="1">Hypp4910 protein</fullName>
    </submittedName>
</protein>
<gene>
    <name evidence="1" type="primary">Hypp4910</name>
    <name evidence="1" type="ORF">BLAG_LOCUS24250</name>
</gene>
<sequence length="336" mass="37663">MGTEQVAIYECLTCMFSSTTVSRSNAHIGTRRKSVGWEEPHSLPTSLFIRTDWEERYGDSNVTTNLCGLFQQYVHISTDMKLLIFLCAVALAGARRFHIPISERGARFQETVEVGGGYRLAEVPAHNDRDHIRVLTSRRMGETMYCLPERGVCFLMATDQRGGEGQDDVLETELTQLERTGLVAETDTVTVRNDWVVLEQDMDRTALSDPRMRRFHGDLPLHRVDKLTGGDDFLAESSDADAVPASKRQLIAGSCRNDAAPQRKYAATSPTGCGYGYEYLVYCAGQNSMYSDCPRYHVTDYFFMTCLCCPEHTAKEQCLYCTQLSCSGYFDNTGAC</sequence>
<keyword evidence="2" id="KW-1185">Reference proteome</keyword>
<name>A0A8K0AEY3_BRALA</name>
<reference evidence="1" key="1">
    <citation type="submission" date="2022-01" db="EMBL/GenBank/DDBJ databases">
        <authorList>
            <person name="Braso-Vives M."/>
        </authorList>
    </citation>
    <scope>NUCLEOTIDE SEQUENCE</scope>
</reference>
<evidence type="ECO:0000313" key="1">
    <source>
        <dbReference type="EMBL" id="CAH1272667.1"/>
    </source>
</evidence>
<dbReference type="AlphaFoldDB" id="A0A8K0AEY3"/>
<accession>A0A8K0AEY3</accession>
<dbReference type="OrthoDB" id="10002142at2759"/>
<dbReference type="EMBL" id="OV696693">
    <property type="protein sequence ID" value="CAH1272667.1"/>
    <property type="molecule type" value="Genomic_DNA"/>
</dbReference>
<evidence type="ECO:0000313" key="2">
    <source>
        <dbReference type="Proteomes" id="UP000838412"/>
    </source>
</evidence>
<dbReference type="Proteomes" id="UP000838412">
    <property type="component" value="Chromosome 8"/>
</dbReference>
<organism evidence="1 2">
    <name type="scientific">Branchiostoma lanceolatum</name>
    <name type="common">Common lancelet</name>
    <name type="synonym">Amphioxus lanceolatum</name>
    <dbReference type="NCBI Taxonomy" id="7740"/>
    <lineage>
        <taxon>Eukaryota</taxon>
        <taxon>Metazoa</taxon>
        <taxon>Chordata</taxon>
        <taxon>Cephalochordata</taxon>
        <taxon>Leptocardii</taxon>
        <taxon>Amphioxiformes</taxon>
        <taxon>Branchiostomatidae</taxon>
        <taxon>Branchiostoma</taxon>
    </lineage>
</organism>
<proteinExistence type="predicted"/>